<feature type="non-terminal residue" evidence="1">
    <location>
        <position position="1"/>
    </location>
</feature>
<proteinExistence type="predicted"/>
<gene>
    <name evidence="1" type="ORF">FWK35_00027841</name>
</gene>
<dbReference type="EMBL" id="VUJU01012398">
    <property type="protein sequence ID" value="KAF0707791.1"/>
    <property type="molecule type" value="Genomic_DNA"/>
</dbReference>
<accession>A0A6G0VSC4</accession>
<feature type="non-terminal residue" evidence="1">
    <location>
        <position position="134"/>
    </location>
</feature>
<keyword evidence="2" id="KW-1185">Reference proteome</keyword>
<reference evidence="1 2" key="1">
    <citation type="submission" date="2019-08" db="EMBL/GenBank/DDBJ databases">
        <title>Whole genome of Aphis craccivora.</title>
        <authorList>
            <person name="Voronova N.V."/>
            <person name="Shulinski R.S."/>
            <person name="Bandarenka Y.V."/>
            <person name="Zhorov D.G."/>
            <person name="Warner D."/>
        </authorList>
    </citation>
    <scope>NUCLEOTIDE SEQUENCE [LARGE SCALE GENOMIC DNA]</scope>
    <source>
        <strain evidence="1">180601</strain>
        <tissue evidence="1">Whole Body</tissue>
    </source>
</reference>
<protein>
    <submittedName>
        <fullName evidence="1">Uncharacterized protein</fullName>
    </submittedName>
</protein>
<dbReference type="AlphaFoldDB" id="A0A6G0VSC4"/>
<evidence type="ECO:0000313" key="1">
    <source>
        <dbReference type="EMBL" id="KAF0707791.1"/>
    </source>
</evidence>
<name>A0A6G0VSC4_APHCR</name>
<comment type="caution">
    <text evidence="1">The sequence shown here is derived from an EMBL/GenBank/DDBJ whole genome shotgun (WGS) entry which is preliminary data.</text>
</comment>
<evidence type="ECO:0000313" key="2">
    <source>
        <dbReference type="Proteomes" id="UP000478052"/>
    </source>
</evidence>
<sequence>VPLLRSRLLLNAVTFRFSVRKKLKFDDNTENKTEELLLDSCSDKVAVTSVYIFSDIDYQCDPDKNIVDILLDHNYSAKPNDNLNMSTTIKEQSNSISFNELNTLDLHLSPNWHKYFSYEKKFFGISEIIFVEKE</sequence>
<dbReference type="Proteomes" id="UP000478052">
    <property type="component" value="Unassembled WGS sequence"/>
</dbReference>
<organism evidence="1 2">
    <name type="scientific">Aphis craccivora</name>
    <name type="common">Cowpea aphid</name>
    <dbReference type="NCBI Taxonomy" id="307492"/>
    <lineage>
        <taxon>Eukaryota</taxon>
        <taxon>Metazoa</taxon>
        <taxon>Ecdysozoa</taxon>
        <taxon>Arthropoda</taxon>
        <taxon>Hexapoda</taxon>
        <taxon>Insecta</taxon>
        <taxon>Pterygota</taxon>
        <taxon>Neoptera</taxon>
        <taxon>Paraneoptera</taxon>
        <taxon>Hemiptera</taxon>
        <taxon>Sternorrhyncha</taxon>
        <taxon>Aphidomorpha</taxon>
        <taxon>Aphidoidea</taxon>
        <taxon>Aphididae</taxon>
        <taxon>Aphidini</taxon>
        <taxon>Aphis</taxon>
        <taxon>Aphis</taxon>
    </lineage>
</organism>